<name>A0A1R3K2V8_9ROSI</name>
<organism evidence="2 3">
    <name type="scientific">Corchorus olitorius</name>
    <dbReference type="NCBI Taxonomy" id="93759"/>
    <lineage>
        <taxon>Eukaryota</taxon>
        <taxon>Viridiplantae</taxon>
        <taxon>Streptophyta</taxon>
        <taxon>Embryophyta</taxon>
        <taxon>Tracheophyta</taxon>
        <taxon>Spermatophyta</taxon>
        <taxon>Magnoliopsida</taxon>
        <taxon>eudicotyledons</taxon>
        <taxon>Gunneridae</taxon>
        <taxon>Pentapetalae</taxon>
        <taxon>rosids</taxon>
        <taxon>malvids</taxon>
        <taxon>Malvales</taxon>
        <taxon>Malvaceae</taxon>
        <taxon>Grewioideae</taxon>
        <taxon>Apeibeae</taxon>
        <taxon>Corchorus</taxon>
    </lineage>
</organism>
<evidence type="ECO:0000256" key="1">
    <source>
        <dbReference type="SAM" id="MobiDB-lite"/>
    </source>
</evidence>
<dbReference type="Proteomes" id="UP000187203">
    <property type="component" value="Unassembled WGS sequence"/>
</dbReference>
<evidence type="ECO:0000313" key="2">
    <source>
        <dbReference type="EMBL" id="OMP01416.1"/>
    </source>
</evidence>
<proteinExistence type="predicted"/>
<accession>A0A1R3K2V8</accession>
<keyword evidence="3" id="KW-1185">Reference proteome</keyword>
<dbReference type="STRING" id="93759.A0A1R3K2V8"/>
<feature type="compositionally biased region" description="Basic and acidic residues" evidence="1">
    <location>
        <begin position="155"/>
        <end position="172"/>
    </location>
</feature>
<evidence type="ECO:0000313" key="3">
    <source>
        <dbReference type="Proteomes" id="UP000187203"/>
    </source>
</evidence>
<comment type="caution">
    <text evidence="2">The sequence shown here is derived from an EMBL/GenBank/DDBJ whole genome shotgun (WGS) entry which is preliminary data.</text>
</comment>
<reference evidence="3" key="1">
    <citation type="submission" date="2013-09" db="EMBL/GenBank/DDBJ databases">
        <title>Corchorus olitorius genome sequencing.</title>
        <authorList>
            <person name="Alam M."/>
            <person name="Haque M.S."/>
            <person name="Islam M.S."/>
            <person name="Emdad E.M."/>
            <person name="Islam M.M."/>
            <person name="Ahmed B."/>
            <person name="Halim A."/>
            <person name="Hossen Q.M.M."/>
            <person name="Hossain M.Z."/>
            <person name="Ahmed R."/>
            <person name="Khan M.M."/>
            <person name="Islam R."/>
            <person name="Rashid M.M."/>
            <person name="Khan S.A."/>
            <person name="Rahman M.S."/>
            <person name="Alam M."/>
            <person name="Yahiya A.S."/>
            <person name="Khan M.S."/>
            <person name="Azam M.S."/>
            <person name="Haque T."/>
            <person name="Lashkar M.Z.H."/>
            <person name="Akhand A.I."/>
            <person name="Morshed G."/>
            <person name="Roy S."/>
            <person name="Uddin K.S."/>
            <person name="Rabeya T."/>
            <person name="Hossain A.S."/>
            <person name="Chowdhury A."/>
            <person name="Snigdha A.R."/>
            <person name="Mortoza M.S."/>
            <person name="Matin S.A."/>
            <person name="Hoque S.M.E."/>
            <person name="Islam M.K."/>
            <person name="Roy D.K."/>
            <person name="Haider R."/>
            <person name="Moosa M.M."/>
            <person name="Elias S.M."/>
            <person name="Hasan A.M."/>
            <person name="Jahan S."/>
            <person name="Shafiuddin M."/>
            <person name="Mahmood N."/>
            <person name="Shommy N.S."/>
        </authorList>
    </citation>
    <scope>NUCLEOTIDE SEQUENCE [LARGE SCALE GENOMIC DNA]</scope>
    <source>
        <strain evidence="3">cv. O-4</strain>
    </source>
</reference>
<gene>
    <name evidence="2" type="ORF">COLO4_11887</name>
</gene>
<protein>
    <submittedName>
        <fullName evidence="2">Uncharacterized protein</fullName>
    </submittedName>
</protein>
<dbReference type="AlphaFoldDB" id="A0A1R3K2V8"/>
<feature type="compositionally biased region" description="Polar residues" evidence="1">
    <location>
        <begin position="25"/>
        <end position="44"/>
    </location>
</feature>
<sequence>MMTDPNSIGYPCFEGKGSGGRRRAFTNQASPNSRGGTSVSTQREGTGRLLPRPMGSRGDKVSEYVPAMPSAVSPRGVRYHVDNLLLRGRKVARALEEAGESEEVASKFQGKSVMVDADYGGMAELPYEGFVMDHGLKEGEAAIPRGAGESPSTVRKRDEGKTVGDEPCKGIGEDFMPLKVGNDSAESAAPVGTSGPNVEADKLRASTLDAVKLATILGQIIPGVGPVVEANKGDKPDLKEVRSNGLHTSKGLRIRDPMGKLDADQTSVAQPYVFGAKTSGKQTLGRKWKKAARISDRYSFDFLAQASNIKEGRKRSKGIVLMDVDEAGIQKRSREEESG</sequence>
<feature type="region of interest" description="Disordered" evidence="1">
    <location>
        <begin position="1"/>
        <end position="59"/>
    </location>
</feature>
<dbReference type="EMBL" id="AWUE01014775">
    <property type="protein sequence ID" value="OMP01416.1"/>
    <property type="molecule type" value="Genomic_DNA"/>
</dbReference>
<feature type="region of interest" description="Disordered" evidence="1">
    <location>
        <begin position="142"/>
        <end position="173"/>
    </location>
</feature>